<name>A0A5B8TZL9_9ACTN</name>
<dbReference type="NCBIfam" id="TIGR00711">
    <property type="entry name" value="efflux_EmrB"/>
    <property type="match status" value="1"/>
</dbReference>
<feature type="transmembrane region" description="Helical" evidence="8">
    <location>
        <begin position="102"/>
        <end position="123"/>
    </location>
</feature>
<feature type="domain" description="Major facilitator superfamily (MFS) profile" evidence="9">
    <location>
        <begin position="11"/>
        <end position="488"/>
    </location>
</feature>
<evidence type="ECO:0000256" key="7">
    <source>
        <dbReference type="ARBA" id="ARBA00023136"/>
    </source>
</evidence>
<evidence type="ECO:0000256" key="2">
    <source>
        <dbReference type="ARBA" id="ARBA00008537"/>
    </source>
</evidence>
<dbReference type="PROSITE" id="PS50850">
    <property type="entry name" value="MFS"/>
    <property type="match status" value="1"/>
</dbReference>
<dbReference type="SUPFAM" id="SSF103473">
    <property type="entry name" value="MFS general substrate transporter"/>
    <property type="match status" value="1"/>
</dbReference>
<keyword evidence="4" id="KW-1003">Cell membrane</keyword>
<evidence type="ECO:0000313" key="10">
    <source>
        <dbReference type="EMBL" id="QEC46176.1"/>
    </source>
</evidence>
<reference evidence="10 11" key="1">
    <citation type="journal article" date="2018" name="J. Microbiol.">
        <title>Baekduia soli gen. nov., sp. nov., a novel bacterium isolated from the soil of Baekdu Mountain and proposal of a novel family name, Baekduiaceae fam. nov.</title>
        <authorList>
            <person name="An D.S."/>
            <person name="Siddiqi M.Z."/>
            <person name="Kim K.H."/>
            <person name="Yu H.S."/>
            <person name="Im W.T."/>
        </authorList>
    </citation>
    <scope>NUCLEOTIDE SEQUENCE [LARGE SCALE GENOMIC DNA]</scope>
    <source>
        <strain evidence="10 11">BR7-21</strain>
    </source>
</reference>
<dbReference type="GO" id="GO:0022857">
    <property type="term" value="F:transmembrane transporter activity"/>
    <property type="evidence" value="ECO:0007669"/>
    <property type="project" value="InterPro"/>
</dbReference>
<dbReference type="RefSeq" id="WP_146915097.1">
    <property type="nucleotide sequence ID" value="NZ_CP042430.1"/>
</dbReference>
<evidence type="ECO:0000313" key="11">
    <source>
        <dbReference type="Proteomes" id="UP000321805"/>
    </source>
</evidence>
<feature type="transmembrane region" description="Helical" evidence="8">
    <location>
        <begin position="363"/>
        <end position="392"/>
    </location>
</feature>
<keyword evidence="11" id="KW-1185">Reference proteome</keyword>
<evidence type="ECO:0000259" key="9">
    <source>
        <dbReference type="PROSITE" id="PS50850"/>
    </source>
</evidence>
<feature type="transmembrane region" description="Helical" evidence="8">
    <location>
        <begin position="236"/>
        <end position="256"/>
    </location>
</feature>
<dbReference type="CDD" id="cd17503">
    <property type="entry name" value="MFS_LmrB_MDR_like"/>
    <property type="match status" value="1"/>
</dbReference>
<keyword evidence="5 8" id="KW-0812">Transmembrane</keyword>
<dbReference type="InterPro" id="IPR020846">
    <property type="entry name" value="MFS_dom"/>
</dbReference>
<protein>
    <submittedName>
        <fullName evidence="10">DHA2 family efflux MFS transporter permease subunit</fullName>
    </submittedName>
</protein>
<dbReference type="InterPro" id="IPR036259">
    <property type="entry name" value="MFS_trans_sf"/>
</dbReference>
<comment type="subcellular location">
    <subcellularLocation>
        <location evidence="1">Cell membrane</location>
        <topology evidence="1">Multi-pass membrane protein</topology>
    </subcellularLocation>
</comment>
<evidence type="ECO:0000256" key="8">
    <source>
        <dbReference type="SAM" id="Phobius"/>
    </source>
</evidence>
<feature type="transmembrane region" description="Helical" evidence="8">
    <location>
        <begin position="268"/>
        <end position="297"/>
    </location>
</feature>
<evidence type="ECO:0000256" key="3">
    <source>
        <dbReference type="ARBA" id="ARBA00022448"/>
    </source>
</evidence>
<dbReference type="PANTHER" id="PTHR42718">
    <property type="entry name" value="MAJOR FACILITATOR SUPERFAMILY MULTIDRUG TRANSPORTER MFSC"/>
    <property type="match status" value="1"/>
</dbReference>
<dbReference type="KEGG" id="bsol:FSW04_00400"/>
<dbReference type="PANTHER" id="PTHR42718:SF9">
    <property type="entry name" value="MAJOR FACILITATOR SUPERFAMILY MULTIDRUG TRANSPORTER MFSC"/>
    <property type="match status" value="1"/>
</dbReference>
<dbReference type="Proteomes" id="UP000321805">
    <property type="component" value="Chromosome"/>
</dbReference>
<feature type="transmembrane region" description="Helical" evidence="8">
    <location>
        <begin position="76"/>
        <end position="96"/>
    </location>
</feature>
<keyword evidence="7 8" id="KW-0472">Membrane</keyword>
<dbReference type="Pfam" id="PF07690">
    <property type="entry name" value="MFS_1"/>
    <property type="match status" value="1"/>
</dbReference>
<dbReference type="AlphaFoldDB" id="A0A5B8TZL9"/>
<organism evidence="10 11">
    <name type="scientific">Baekduia soli</name>
    <dbReference type="NCBI Taxonomy" id="496014"/>
    <lineage>
        <taxon>Bacteria</taxon>
        <taxon>Bacillati</taxon>
        <taxon>Actinomycetota</taxon>
        <taxon>Thermoleophilia</taxon>
        <taxon>Solirubrobacterales</taxon>
        <taxon>Baekduiaceae</taxon>
        <taxon>Baekduia</taxon>
    </lineage>
</organism>
<proteinExistence type="inferred from homology"/>
<dbReference type="PRINTS" id="PR01036">
    <property type="entry name" value="TCRTETB"/>
</dbReference>
<evidence type="ECO:0000256" key="5">
    <source>
        <dbReference type="ARBA" id="ARBA00022692"/>
    </source>
</evidence>
<feature type="transmembrane region" description="Helical" evidence="8">
    <location>
        <begin position="309"/>
        <end position="327"/>
    </location>
</feature>
<dbReference type="Gene3D" id="1.20.1250.20">
    <property type="entry name" value="MFS general substrate transporter like domains"/>
    <property type="match status" value="2"/>
</dbReference>
<accession>A0A5B8TZL9</accession>
<feature type="transmembrane region" description="Helical" evidence="8">
    <location>
        <begin position="12"/>
        <end position="33"/>
    </location>
</feature>
<evidence type="ECO:0000256" key="6">
    <source>
        <dbReference type="ARBA" id="ARBA00022989"/>
    </source>
</evidence>
<dbReference type="InterPro" id="IPR011701">
    <property type="entry name" value="MFS"/>
</dbReference>
<feature type="transmembrane region" description="Helical" evidence="8">
    <location>
        <begin position="135"/>
        <end position="153"/>
    </location>
</feature>
<feature type="transmembrane region" description="Helical" evidence="8">
    <location>
        <begin position="465"/>
        <end position="484"/>
    </location>
</feature>
<dbReference type="OrthoDB" id="7375466at2"/>
<keyword evidence="6 8" id="KW-1133">Transmembrane helix</keyword>
<sequence length="511" mass="52195">MSGLPKDLRPIALVVVIGAIMSILDATIVNVALQTLRTDLHVSLSTIQWVSTAYLLALASVIPLTGWMAERLGPRTVWMASVAAFVVTSVLCGAAWNAGSLIAFRVLQGLAGGMIMPIGMITLAQAAGPQRMGRVMSVVGVPMLLGPVLGPVIGGLLVDNLSWRWIFYVNLPIGLVGLVLAWRLLPKARAEGLASAAGHATPPLDKLGLLLLSPGVAAVVFGLSEIGTHGTVGTPSALIPLAVGLSAIVAFVLRALRIAHPLVEVRLFRGAGFSAAAGTIFLLGAALFGSMILLPLYYQLARGASPLEAGLLMTPQGIGAALGMNVGGRLTDRIGAGRVVPVGLVILAVGTIPYALIGGHTPYLLLMAGLFVRGLGLGATMMPAMAAAYATLGSASEVPRATPMLNVLQRIGGSLGVAILTVVLQNRLASNLGSGAGGSAAEAGTLPAALRDRFADPLGAAFAHAYAWSLAAVLIALVPALLLMREERRARTRAAAADGEPQPAAAPPVPA</sequence>
<dbReference type="InterPro" id="IPR004638">
    <property type="entry name" value="EmrB-like"/>
</dbReference>
<feature type="transmembrane region" description="Helical" evidence="8">
    <location>
        <begin position="339"/>
        <end position="357"/>
    </location>
</feature>
<keyword evidence="3" id="KW-0813">Transport</keyword>
<dbReference type="EMBL" id="CP042430">
    <property type="protein sequence ID" value="QEC46176.1"/>
    <property type="molecule type" value="Genomic_DNA"/>
</dbReference>
<gene>
    <name evidence="10" type="ORF">FSW04_00400</name>
</gene>
<feature type="transmembrane region" description="Helical" evidence="8">
    <location>
        <begin position="165"/>
        <end position="185"/>
    </location>
</feature>
<comment type="similarity">
    <text evidence="2">Belongs to the major facilitator superfamily. EmrB family.</text>
</comment>
<evidence type="ECO:0000256" key="1">
    <source>
        <dbReference type="ARBA" id="ARBA00004651"/>
    </source>
</evidence>
<feature type="transmembrane region" description="Helical" evidence="8">
    <location>
        <begin position="404"/>
        <end position="424"/>
    </location>
</feature>
<dbReference type="GO" id="GO:0005886">
    <property type="term" value="C:plasma membrane"/>
    <property type="evidence" value="ECO:0007669"/>
    <property type="project" value="UniProtKB-SubCell"/>
</dbReference>
<evidence type="ECO:0000256" key="4">
    <source>
        <dbReference type="ARBA" id="ARBA00022475"/>
    </source>
</evidence>